<proteinExistence type="predicted"/>
<evidence type="ECO:0000256" key="1">
    <source>
        <dbReference type="SAM" id="MobiDB-lite"/>
    </source>
</evidence>
<dbReference type="AlphaFoldDB" id="A0A1E4TAY4"/>
<organism evidence="4 5">
    <name type="scientific">Tortispora caseinolytica NRRL Y-17796</name>
    <dbReference type="NCBI Taxonomy" id="767744"/>
    <lineage>
        <taxon>Eukaryota</taxon>
        <taxon>Fungi</taxon>
        <taxon>Dikarya</taxon>
        <taxon>Ascomycota</taxon>
        <taxon>Saccharomycotina</taxon>
        <taxon>Trigonopsidomycetes</taxon>
        <taxon>Trigonopsidales</taxon>
        <taxon>Trigonopsidaceae</taxon>
        <taxon>Tortispora</taxon>
    </lineage>
</organism>
<evidence type="ECO:0000313" key="5">
    <source>
        <dbReference type="Proteomes" id="UP000095023"/>
    </source>
</evidence>
<evidence type="ECO:0008006" key="6">
    <source>
        <dbReference type="Google" id="ProtNLM"/>
    </source>
</evidence>
<dbReference type="Pfam" id="PF07919">
    <property type="entry name" value="Gryzun"/>
    <property type="match status" value="1"/>
</dbReference>
<dbReference type="Proteomes" id="UP000095023">
    <property type="component" value="Unassembled WGS sequence"/>
</dbReference>
<sequence>MDELNGPFLAHVYPLILVSGVKSLDSSVTSLADSIDVPCDFGSVPEEIQTKLRALFDSATSDTTTSIWNSALCKSNASDSRKLFNVRYTDTKWRFPLIRSKPDSSTESLPLSVLSPSNPASDIFPAGYMSLSWCLKYSSIVPSIFVQCIHSTDPDPASLIDQIKALKLMLDDYKVKFYLVLTDPTIFADTVTKIQKLACLDSKSNLLICPAALHDADPLTVPLLDWSSKVLATLYRSSMEYYSNTIKRIRRKKSRISRSPTPEDSTALPALGWSSRYDFKIGYLSECRFEIDIAAKAYENAYESLLEMMRDIPSAHPRWSHYRFFLDVIAFRILRCHLYLNHIAQAARKFHVHVSSLGEIYKPFTQSEKSSIPAYSLVIAKMCEVVAKLLLLAPSEISSPEHPFAQGPVPDPTPFDVLSNAGFQLLDAYVLFERSNGKNDLTAQIISILQQAEKYFPERHSHTHLYITYELSLALESQGNFRESLRGLLSILPLALNTLSTGLLIDMTDKALLAASKIEDHKWGFLLTILRSLLGSYIPQAIPSPGVSSVVYPRDFKSILSYEITFKDPEVQLGDPCYFQLRIVRNDDLSLPFSNIDILSFNVSGSSYSWDIKHSKGPSSYPTILESHQCQANMTFKEDFIVLEGRFLADTLGPISVQDIAAELEIDSCKIDHSPILIPRKEVDPAYWRTENSKIILSGIRNTSLCIPKIPQIDISNDLDEIVLVKETFSKSFCLTNRERCAINGTFTVKYTVKDTDDNDSDSGKDSSTLQDNVPFQISPNEKEIIKFKMQAPDNICESEISLHLEYHLLDDEDSRTLELTKRFRLSVLNPFRLSFKFSPSPNPEWGSVFSGKLAEYPPVSRRLWNLGISIAALNSDELEIIAHELLLDDLVNVEAAVKEYRLCELPQSLKPGPMITNRFIIGVSSLKDVTKRTGSMQVFSIIKWRRKGTEDIHVFDTQSLSLQLPLLEPRVLFSLENQEGEIYKCRYYIENPTSFLLNFTFQCKSNEDIAFQGTVKKELTVLPYSRITEDVYLLPLRSGRLRIPMATIHDTRFNKTLSVTPVDEIFPVEQNGGVFLNV</sequence>
<dbReference type="PANTHER" id="PTHR14374:SF0">
    <property type="entry name" value="TRAFFICKING PROTEIN PARTICLE COMPLEX SUBUNIT 11"/>
    <property type="match status" value="1"/>
</dbReference>
<feature type="domain" description="Gryzun putative trafficking through Golgi" evidence="2">
    <location>
        <begin position="748"/>
        <end position="1065"/>
    </location>
</feature>
<dbReference type="EMBL" id="KV453843">
    <property type="protein sequence ID" value="ODV88863.1"/>
    <property type="molecule type" value="Genomic_DNA"/>
</dbReference>
<protein>
    <recommendedName>
        <fullName evidence="6">Trafficking protein particle complex subunit 11 domain-containing protein</fullName>
    </recommendedName>
</protein>
<evidence type="ECO:0000259" key="3">
    <source>
        <dbReference type="Pfam" id="PF11817"/>
    </source>
</evidence>
<evidence type="ECO:0000259" key="2">
    <source>
        <dbReference type="Pfam" id="PF07919"/>
    </source>
</evidence>
<name>A0A1E4TAY4_9ASCO</name>
<feature type="domain" description="Trafficking protein particle complex subunit 11" evidence="3">
    <location>
        <begin position="318"/>
        <end position="428"/>
    </location>
</feature>
<dbReference type="OrthoDB" id="6278596at2759"/>
<dbReference type="Pfam" id="PF11817">
    <property type="entry name" value="Foie-gras_1"/>
    <property type="match status" value="1"/>
</dbReference>
<reference evidence="5" key="1">
    <citation type="submission" date="2016-02" db="EMBL/GenBank/DDBJ databases">
        <title>Comparative genomics of biotechnologically important yeasts.</title>
        <authorList>
            <consortium name="DOE Joint Genome Institute"/>
            <person name="Riley R."/>
            <person name="Haridas S."/>
            <person name="Wolfe K.H."/>
            <person name="Lopes M.R."/>
            <person name="Hittinger C.T."/>
            <person name="Goker M."/>
            <person name="Salamov A."/>
            <person name="Wisecaver J."/>
            <person name="Long T.M."/>
            <person name="Aerts A.L."/>
            <person name="Barry K."/>
            <person name="Choi C."/>
            <person name="Clum A."/>
            <person name="Coughlan A.Y."/>
            <person name="Deshpande S."/>
            <person name="Douglass A.P."/>
            <person name="Hanson S.J."/>
            <person name="Klenk H.-P."/>
            <person name="Labutti K."/>
            <person name="Lapidus A."/>
            <person name="Lindquist E."/>
            <person name="Lipzen A."/>
            <person name="Meier-Kolthoff J.P."/>
            <person name="Ohm R.A."/>
            <person name="Otillar R.P."/>
            <person name="Pangilinan J."/>
            <person name="Peng Y."/>
            <person name="Rokas A."/>
            <person name="Rosa C.A."/>
            <person name="Scheuner C."/>
            <person name="Sibirny A.A."/>
            <person name="Slot J.C."/>
            <person name="Stielow J.B."/>
            <person name="Sun H."/>
            <person name="Kurtzman C.P."/>
            <person name="Blackwell M."/>
            <person name="Jeffries T.W."/>
            <person name="Grigoriev I.V."/>
        </authorList>
    </citation>
    <scope>NUCLEOTIDE SEQUENCE [LARGE SCALE GENOMIC DNA]</scope>
    <source>
        <strain evidence="5">NRRL Y-17796</strain>
    </source>
</reference>
<dbReference type="PANTHER" id="PTHR14374">
    <property type="entry name" value="FOIE GRAS"/>
    <property type="match status" value="1"/>
</dbReference>
<keyword evidence="5" id="KW-1185">Reference proteome</keyword>
<feature type="region of interest" description="Disordered" evidence="1">
    <location>
        <begin position="754"/>
        <end position="774"/>
    </location>
</feature>
<accession>A0A1E4TAY4</accession>
<gene>
    <name evidence="4" type="ORF">CANCADRAFT_130299</name>
</gene>
<dbReference type="InterPro" id="IPR012880">
    <property type="entry name" value="Gryzun"/>
</dbReference>
<evidence type="ECO:0000313" key="4">
    <source>
        <dbReference type="EMBL" id="ODV88863.1"/>
    </source>
</evidence>
<dbReference type="InterPro" id="IPR021773">
    <property type="entry name" value="TPC11"/>
</dbReference>